<dbReference type="InterPro" id="IPR012340">
    <property type="entry name" value="NA-bd_OB-fold"/>
</dbReference>
<dbReference type="GO" id="GO:0043590">
    <property type="term" value="C:bacterial nucleoid"/>
    <property type="evidence" value="ECO:0007669"/>
    <property type="project" value="TreeGrafter"/>
</dbReference>
<dbReference type="GO" id="GO:0006302">
    <property type="term" value="P:double-strand break repair"/>
    <property type="evidence" value="ECO:0007669"/>
    <property type="project" value="TreeGrafter"/>
</dbReference>
<reference evidence="9" key="2">
    <citation type="journal article" date="2021" name="PeerJ">
        <title>Extensive microbial diversity within the chicken gut microbiome revealed by metagenomics and culture.</title>
        <authorList>
            <person name="Gilroy R."/>
            <person name="Ravi A."/>
            <person name="Getino M."/>
            <person name="Pursley I."/>
            <person name="Horton D.L."/>
            <person name="Alikhan N.F."/>
            <person name="Baker D."/>
            <person name="Gharbi K."/>
            <person name="Hall N."/>
            <person name="Watson M."/>
            <person name="Adriaenssens E.M."/>
            <person name="Foster-Nyarko E."/>
            <person name="Jarju S."/>
            <person name="Secka A."/>
            <person name="Antonio M."/>
            <person name="Oren A."/>
            <person name="Chaudhuri R.R."/>
            <person name="La Ragione R."/>
            <person name="Hildebrand F."/>
            <person name="Pallen M.J."/>
        </authorList>
    </citation>
    <scope>NUCLEOTIDE SEQUENCE</scope>
    <source>
        <strain evidence="9">11687</strain>
    </source>
</reference>
<evidence type="ECO:0000259" key="8">
    <source>
        <dbReference type="Pfam" id="PF11967"/>
    </source>
</evidence>
<dbReference type="InterPro" id="IPR037278">
    <property type="entry name" value="ARFGAP/RecO"/>
</dbReference>
<dbReference type="SUPFAM" id="SSF57863">
    <property type="entry name" value="ArfGap/RecO-like zinc finger"/>
    <property type="match status" value="1"/>
</dbReference>
<evidence type="ECO:0000313" key="10">
    <source>
        <dbReference type="Proteomes" id="UP000824081"/>
    </source>
</evidence>
<dbReference type="GO" id="GO:0006310">
    <property type="term" value="P:DNA recombination"/>
    <property type="evidence" value="ECO:0007669"/>
    <property type="project" value="UniProtKB-UniRule"/>
</dbReference>
<dbReference type="Proteomes" id="UP000824081">
    <property type="component" value="Unassembled WGS sequence"/>
</dbReference>
<evidence type="ECO:0000256" key="6">
    <source>
        <dbReference type="ARBA" id="ARBA00033409"/>
    </source>
</evidence>
<dbReference type="PANTHER" id="PTHR33991:SF1">
    <property type="entry name" value="DNA REPAIR PROTEIN RECO"/>
    <property type="match status" value="1"/>
</dbReference>
<dbReference type="Pfam" id="PF11967">
    <property type="entry name" value="RecO_N"/>
    <property type="match status" value="1"/>
</dbReference>
<gene>
    <name evidence="7 9" type="primary">recO</name>
    <name evidence="9" type="ORF">IAC57_05005</name>
</gene>
<evidence type="ECO:0000256" key="3">
    <source>
        <dbReference type="ARBA" id="ARBA00022763"/>
    </source>
</evidence>
<dbReference type="SUPFAM" id="SSF50249">
    <property type="entry name" value="Nucleic acid-binding proteins"/>
    <property type="match status" value="1"/>
</dbReference>
<feature type="domain" description="DNA replication/recombination mediator RecO N-terminal" evidence="8">
    <location>
        <begin position="1"/>
        <end position="76"/>
    </location>
</feature>
<dbReference type="HAMAP" id="MF_00201">
    <property type="entry name" value="RecO"/>
    <property type="match status" value="1"/>
</dbReference>
<dbReference type="Gene3D" id="2.40.50.140">
    <property type="entry name" value="Nucleic acid-binding proteins"/>
    <property type="match status" value="1"/>
</dbReference>
<dbReference type="InterPro" id="IPR022572">
    <property type="entry name" value="DNA_rep/recomb_RecO_N"/>
</dbReference>
<dbReference type="Pfam" id="PF02565">
    <property type="entry name" value="RecO_C"/>
    <property type="match status" value="1"/>
</dbReference>
<comment type="caution">
    <text evidence="9">The sequence shown here is derived from an EMBL/GenBank/DDBJ whole genome shotgun (WGS) entry which is preliminary data.</text>
</comment>
<dbReference type="NCBIfam" id="TIGR00613">
    <property type="entry name" value="reco"/>
    <property type="match status" value="1"/>
</dbReference>
<reference evidence="9" key="1">
    <citation type="submission" date="2020-10" db="EMBL/GenBank/DDBJ databases">
        <authorList>
            <person name="Gilroy R."/>
        </authorList>
    </citation>
    <scope>NUCLEOTIDE SEQUENCE</scope>
    <source>
        <strain evidence="9">11687</strain>
    </source>
</reference>
<organism evidence="9 10">
    <name type="scientific">Candidatus Scatosoma pullistercoris</name>
    <dbReference type="NCBI Taxonomy" id="2840934"/>
    <lineage>
        <taxon>Bacteria</taxon>
        <taxon>Bacillati</taxon>
        <taxon>Bacillota</taxon>
        <taxon>Clostridia</taxon>
        <taxon>Candidatus Scatosoma</taxon>
    </lineage>
</organism>
<keyword evidence="3 7" id="KW-0227">DNA damage</keyword>
<dbReference type="EMBL" id="DVMZ01000134">
    <property type="protein sequence ID" value="HIU59444.1"/>
    <property type="molecule type" value="Genomic_DNA"/>
</dbReference>
<comment type="function">
    <text evidence="7">Involved in DNA repair and RecF pathway recombination.</text>
</comment>
<dbReference type="Gene3D" id="1.20.1440.120">
    <property type="entry name" value="Recombination protein O, C-terminal domain"/>
    <property type="match status" value="1"/>
</dbReference>
<dbReference type="InterPro" id="IPR003717">
    <property type="entry name" value="RecO"/>
</dbReference>
<sequence>MEFKTDALVLRATDYRENDRLLTLFTPSRGKLTAGIRGVRKPKAKLAFAAQPFCFAEYVLAEKGGRYTVTAAYLYDGFFSLRTDIVRYYAACSVLETSDALLVEDGGCEPMFVAAVEALKNLSLTDGDPAEILLSFALSALHESGYMLDLDGCGICGGDVGDKPYFDFAAGCFTCGGCASGVRASRSTYELLRKCAGLTYAEEGIAGGGKRALRLIRRYLAEKTEEEYPCFGEFIRLYE</sequence>
<dbReference type="PANTHER" id="PTHR33991">
    <property type="entry name" value="DNA REPAIR PROTEIN RECO"/>
    <property type="match status" value="1"/>
</dbReference>
<proteinExistence type="inferred from homology"/>
<dbReference type="InterPro" id="IPR042242">
    <property type="entry name" value="RecO_C"/>
</dbReference>
<accession>A0A9D1MFY9</accession>
<evidence type="ECO:0000313" key="9">
    <source>
        <dbReference type="EMBL" id="HIU59444.1"/>
    </source>
</evidence>
<dbReference type="AlphaFoldDB" id="A0A9D1MFY9"/>
<evidence type="ECO:0000256" key="2">
    <source>
        <dbReference type="ARBA" id="ARBA00021310"/>
    </source>
</evidence>
<comment type="similarity">
    <text evidence="1 7">Belongs to the RecO family.</text>
</comment>
<keyword evidence="4 7" id="KW-0233">DNA recombination</keyword>
<evidence type="ECO:0000256" key="4">
    <source>
        <dbReference type="ARBA" id="ARBA00023172"/>
    </source>
</evidence>
<evidence type="ECO:0000256" key="1">
    <source>
        <dbReference type="ARBA" id="ARBA00007452"/>
    </source>
</evidence>
<keyword evidence="5 7" id="KW-0234">DNA repair</keyword>
<protein>
    <recommendedName>
        <fullName evidence="2 7">DNA repair protein RecO</fullName>
    </recommendedName>
    <alternativeName>
        <fullName evidence="6 7">Recombination protein O</fullName>
    </alternativeName>
</protein>
<evidence type="ECO:0000256" key="7">
    <source>
        <dbReference type="HAMAP-Rule" id="MF_00201"/>
    </source>
</evidence>
<evidence type="ECO:0000256" key="5">
    <source>
        <dbReference type="ARBA" id="ARBA00023204"/>
    </source>
</evidence>
<name>A0A9D1MFY9_9FIRM</name>